<dbReference type="AlphaFoldDB" id="A0A0E9WY18"/>
<protein>
    <submittedName>
        <fullName evidence="1">Uncharacterized protein</fullName>
    </submittedName>
</protein>
<reference evidence="1" key="2">
    <citation type="journal article" date="2015" name="Fish Shellfish Immunol.">
        <title>Early steps in the European eel (Anguilla anguilla)-Vibrio vulnificus interaction in the gills: Role of the RtxA13 toxin.</title>
        <authorList>
            <person name="Callol A."/>
            <person name="Pajuelo D."/>
            <person name="Ebbesson L."/>
            <person name="Teles M."/>
            <person name="MacKenzie S."/>
            <person name="Amaro C."/>
        </authorList>
    </citation>
    <scope>NUCLEOTIDE SEQUENCE</scope>
</reference>
<accession>A0A0E9WY18</accession>
<name>A0A0E9WY18_ANGAN</name>
<reference evidence="1" key="1">
    <citation type="submission" date="2014-11" db="EMBL/GenBank/DDBJ databases">
        <authorList>
            <person name="Amaro Gonzalez C."/>
        </authorList>
    </citation>
    <scope>NUCLEOTIDE SEQUENCE</scope>
</reference>
<proteinExistence type="predicted"/>
<sequence length="71" mass="8287">MQTAIINEKMQFEHIVDKQIKCTSQWFQSRLAMIYFTILSDESLSLGFFKLCIICIFSGFEGLSNRPCTRQ</sequence>
<evidence type="ECO:0000313" key="1">
    <source>
        <dbReference type="EMBL" id="JAH94328.1"/>
    </source>
</evidence>
<organism evidence="1">
    <name type="scientific">Anguilla anguilla</name>
    <name type="common">European freshwater eel</name>
    <name type="synonym">Muraena anguilla</name>
    <dbReference type="NCBI Taxonomy" id="7936"/>
    <lineage>
        <taxon>Eukaryota</taxon>
        <taxon>Metazoa</taxon>
        <taxon>Chordata</taxon>
        <taxon>Craniata</taxon>
        <taxon>Vertebrata</taxon>
        <taxon>Euteleostomi</taxon>
        <taxon>Actinopterygii</taxon>
        <taxon>Neopterygii</taxon>
        <taxon>Teleostei</taxon>
        <taxon>Anguilliformes</taxon>
        <taxon>Anguillidae</taxon>
        <taxon>Anguilla</taxon>
    </lineage>
</organism>
<dbReference type="EMBL" id="GBXM01014249">
    <property type="protein sequence ID" value="JAH94328.1"/>
    <property type="molecule type" value="Transcribed_RNA"/>
</dbReference>